<organism evidence="1 2">
    <name type="scientific">Crotalaria pallida</name>
    <name type="common">Smooth rattlebox</name>
    <name type="synonym">Crotalaria striata</name>
    <dbReference type="NCBI Taxonomy" id="3830"/>
    <lineage>
        <taxon>Eukaryota</taxon>
        <taxon>Viridiplantae</taxon>
        <taxon>Streptophyta</taxon>
        <taxon>Embryophyta</taxon>
        <taxon>Tracheophyta</taxon>
        <taxon>Spermatophyta</taxon>
        <taxon>Magnoliopsida</taxon>
        <taxon>eudicotyledons</taxon>
        <taxon>Gunneridae</taxon>
        <taxon>Pentapetalae</taxon>
        <taxon>rosids</taxon>
        <taxon>fabids</taxon>
        <taxon>Fabales</taxon>
        <taxon>Fabaceae</taxon>
        <taxon>Papilionoideae</taxon>
        <taxon>50 kb inversion clade</taxon>
        <taxon>genistoids sensu lato</taxon>
        <taxon>core genistoids</taxon>
        <taxon>Crotalarieae</taxon>
        <taxon>Crotalaria</taxon>
    </lineage>
</organism>
<proteinExistence type="predicted"/>
<accession>A0AAN9HXE6</accession>
<name>A0AAN9HXE6_CROPI</name>
<reference evidence="1 2" key="1">
    <citation type="submission" date="2024-01" db="EMBL/GenBank/DDBJ databases">
        <title>The genomes of 5 underutilized Papilionoideae crops provide insights into root nodulation and disease resistanc.</title>
        <authorList>
            <person name="Yuan L."/>
        </authorList>
    </citation>
    <scope>NUCLEOTIDE SEQUENCE [LARGE SCALE GENOMIC DNA]</scope>
    <source>
        <strain evidence="1">ZHUSHIDOU_FW_LH</strain>
        <tissue evidence="1">Leaf</tissue>
    </source>
</reference>
<dbReference type="Proteomes" id="UP001372338">
    <property type="component" value="Unassembled WGS sequence"/>
</dbReference>
<gene>
    <name evidence="1" type="ORF">RIF29_25361</name>
</gene>
<evidence type="ECO:0000313" key="1">
    <source>
        <dbReference type="EMBL" id="KAK7259748.1"/>
    </source>
</evidence>
<comment type="caution">
    <text evidence="1">The sequence shown here is derived from an EMBL/GenBank/DDBJ whole genome shotgun (WGS) entry which is preliminary data.</text>
</comment>
<protein>
    <submittedName>
        <fullName evidence="1">Uncharacterized protein</fullName>
    </submittedName>
</protein>
<evidence type="ECO:0000313" key="2">
    <source>
        <dbReference type="Proteomes" id="UP001372338"/>
    </source>
</evidence>
<dbReference type="AlphaFoldDB" id="A0AAN9HXE6"/>
<keyword evidence="2" id="KW-1185">Reference proteome</keyword>
<sequence>MLVSVIFIFPHAAGKLVDNKIPWRGDSALKDGSPASLDLSKGLIAKALSSCSASTGDIISTTERLKQELNENFFKALSYVQEIHANCKVLIRTHHQDFIAACWFRADGHDWLCIKKELMSAYADFPLPSWNLRYMVTGHFAWTADLWDIGDSIKDLKKLRGVVFSKIRVHLLDPQHKKENYFSGQKTHIPDTAVYESLSKA</sequence>
<dbReference type="EMBL" id="JAYWIO010000005">
    <property type="protein sequence ID" value="KAK7259748.1"/>
    <property type="molecule type" value="Genomic_DNA"/>
</dbReference>